<proteinExistence type="inferred from homology"/>
<evidence type="ECO:0000256" key="4">
    <source>
        <dbReference type="ARBA" id="ARBA00038314"/>
    </source>
</evidence>
<dbReference type="InterPro" id="IPR029063">
    <property type="entry name" value="SAM-dependent_MTases_sf"/>
</dbReference>
<dbReference type="InterPro" id="IPR051654">
    <property type="entry name" value="Meroterpenoid_MTases"/>
</dbReference>
<dbReference type="Gene3D" id="3.40.50.150">
    <property type="entry name" value="Vaccinia Virus protein VP39"/>
    <property type="match status" value="1"/>
</dbReference>
<dbReference type="GO" id="GO:0008757">
    <property type="term" value="F:S-adenosylmethionine-dependent methyltransferase activity"/>
    <property type="evidence" value="ECO:0007669"/>
    <property type="project" value="InterPro"/>
</dbReference>
<feature type="compositionally biased region" description="Low complexity" evidence="5">
    <location>
        <begin position="1"/>
        <end position="10"/>
    </location>
</feature>
<comment type="pathway">
    <text evidence="1">Secondary metabolite biosynthesis.</text>
</comment>
<feature type="domain" description="Methyltransferase type 11" evidence="6">
    <location>
        <begin position="96"/>
        <end position="196"/>
    </location>
</feature>
<dbReference type="AlphaFoldDB" id="A0A507QVV7"/>
<sequence length="289" mass="32757">MSTEHVNVNGHGHGHGNPANTKPSWYKQDVTEISPEAQWLLESYSKIQPDERDKAFNVYPYPCLGSMRFLSFKLPRVPVYDRILDLLRFKPSTHFLDVGCCVGQEVRYLASQGIPTRQLHGSDLERSFIDIGFQLFRDRDALAGNFVTGDLLAPSDVYHQCPLAKTLDGKIDIIWAGSLFHLWDYEDQVLVATRLVDLCREKGGVMIAGSQLGSLLGGRYVVDATRAHYRHNIETIKGFWCDVGERSGTRWTVEAGLFEQEDALEMSQTQAGGDENTRFIWWCATRERL</sequence>
<comment type="similarity">
    <text evidence="4">Belongs to the class I-like SAM-binding methyltransferase superfamily.</text>
</comment>
<keyword evidence="8" id="KW-1185">Reference proteome</keyword>
<dbReference type="EMBL" id="VIFY01000046">
    <property type="protein sequence ID" value="TQB73366.1"/>
    <property type="molecule type" value="Genomic_DNA"/>
</dbReference>
<evidence type="ECO:0000256" key="1">
    <source>
        <dbReference type="ARBA" id="ARBA00005179"/>
    </source>
</evidence>
<dbReference type="STRING" id="5098.A0A507QVV7"/>
<organism evidence="7 8">
    <name type="scientific">Monascus purpureus</name>
    <name type="common">Red mold</name>
    <name type="synonym">Monascus anka</name>
    <dbReference type="NCBI Taxonomy" id="5098"/>
    <lineage>
        <taxon>Eukaryota</taxon>
        <taxon>Fungi</taxon>
        <taxon>Dikarya</taxon>
        <taxon>Ascomycota</taxon>
        <taxon>Pezizomycotina</taxon>
        <taxon>Eurotiomycetes</taxon>
        <taxon>Eurotiomycetidae</taxon>
        <taxon>Eurotiales</taxon>
        <taxon>Aspergillaceae</taxon>
        <taxon>Monascus</taxon>
    </lineage>
</organism>
<evidence type="ECO:0000313" key="8">
    <source>
        <dbReference type="Proteomes" id="UP000319663"/>
    </source>
</evidence>
<comment type="caution">
    <text evidence="7">The sequence shown here is derived from an EMBL/GenBank/DDBJ whole genome shotgun (WGS) entry which is preliminary data.</text>
</comment>
<gene>
    <name evidence="7" type="ORF">MPDQ_005951</name>
</gene>
<name>A0A507QVV7_MONPU</name>
<keyword evidence="2" id="KW-0808">Transferase</keyword>
<dbReference type="SUPFAM" id="SSF53335">
    <property type="entry name" value="S-adenosyl-L-methionine-dependent methyltransferases"/>
    <property type="match status" value="1"/>
</dbReference>
<evidence type="ECO:0000313" key="7">
    <source>
        <dbReference type="EMBL" id="TQB73366.1"/>
    </source>
</evidence>
<evidence type="ECO:0000256" key="2">
    <source>
        <dbReference type="ARBA" id="ARBA00022679"/>
    </source>
</evidence>
<evidence type="ECO:0000256" key="3">
    <source>
        <dbReference type="ARBA" id="ARBA00022691"/>
    </source>
</evidence>
<dbReference type="PANTHER" id="PTHR35897">
    <property type="entry name" value="METHYLTRANSFERASE AUSD"/>
    <property type="match status" value="1"/>
</dbReference>
<feature type="region of interest" description="Disordered" evidence="5">
    <location>
        <begin position="1"/>
        <end position="23"/>
    </location>
</feature>
<evidence type="ECO:0000259" key="6">
    <source>
        <dbReference type="Pfam" id="PF08241"/>
    </source>
</evidence>
<reference evidence="7 8" key="1">
    <citation type="submission" date="2019-06" db="EMBL/GenBank/DDBJ databases">
        <title>Wine fermentation using esterase from Monascus purpureus.</title>
        <authorList>
            <person name="Geng C."/>
            <person name="Zhang Y."/>
        </authorList>
    </citation>
    <scope>NUCLEOTIDE SEQUENCE [LARGE SCALE GENOMIC DNA]</scope>
    <source>
        <strain evidence="7">HQ1</strain>
    </source>
</reference>
<accession>A0A507QVV7</accession>
<dbReference type="Proteomes" id="UP000319663">
    <property type="component" value="Unassembled WGS sequence"/>
</dbReference>
<protein>
    <recommendedName>
        <fullName evidence="6">Methyltransferase type 11 domain-containing protein</fullName>
    </recommendedName>
</protein>
<evidence type="ECO:0000256" key="5">
    <source>
        <dbReference type="SAM" id="MobiDB-lite"/>
    </source>
</evidence>
<dbReference type="InterPro" id="IPR013216">
    <property type="entry name" value="Methyltransf_11"/>
</dbReference>
<dbReference type="PANTHER" id="PTHR35897:SF1">
    <property type="entry name" value="METHYLTRANSFERASE AUSD"/>
    <property type="match status" value="1"/>
</dbReference>
<dbReference type="Pfam" id="PF08241">
    <property type="entry name" value="Methyltransf_11"/>
    <property type="match status" value="1"/>
</dbReference>
<keyword evidence="3" id="KW-0949">S-adenosyl-L-methionine</keyword>